<dbReference type="Proteomes" id="UP000095725">
    <property type="component" value="Unassembled WGS sequence"/>
</dbReference>
<dbReference type="AlphaFoldDB" id="A0A174X3Q4"/>
<gene>
    <name evidence="1" type="ORF">ERS852558_04047</name>
</gene>
<accession>A0A174X3Q4</accession>
<dbReference type="RefSeq" id="WP_055256803.1">
    <property type="nucleotide sequence ID" value="NZ_CZBL01000021.1"/>
</dbReference>
<name>A0A174X3Q4_9BACE</name>
<organism evidence="1 2">
    <name type="scientific">Bacteroides caccae</name>
    <dbReference type="NCBI Taxonomy" id="47678"/>
    <lineage>
        <taxon>Bacteria</taxon>
        <taxon>Pseudomonadati</taxon>
        <taxon>Bacteroidota</taxon>
        <taxon>Bacteroidia</taxon>
        <taxon>Bacteroidales</taxon>
        <taxon>Bacteroidaceae</taxon>
        <taxon>Bacteroides</taxon>
    </lineage>
</organism>
<evidence type="ECO:0000313" key="2">
    <source>
        <dbReference type="Proteomes" id="UP000095725"/>
    </source>
</evidence>
<proteinExistence type="predicted"/>
<protein>
    <submittedName>
        <fullName evidence="1">Uncharacterized protein</fullName>
    </submittedName>
</protein>
<evidence type="ECO:0000313" key="1">
    <source>
        <dbReference type="EMBL" id="CUQ51518.1"/>
    </source>
</evidence>
<sequence length="562" mass="64711">MFDGRNITSGLPGELVKVVDFLNEKASAGEFEFSDSVSYWENNEHIINLSDYSMSGCYFAVALAYIAHLKSGNIIFEEAYNIGRWAWAFHLVSGVSSWSPEFMKNVILSFESKHDNTENLILWAVQKYASAYYDNAIVLISILPQYKTSCLAGLMENDFDRYYAEYPPEDNMEEFATAFVKTNQIAEEYVNKAFDIVVSNTCFKSSAAMAFSLFTMGRLVGQRKEICEQKILEMLQGDSSPYINPLCNWLFVQQGISPFIEQSIILLVKGLKSENKETALKCIDDSIHFHFKDAVFLTNIFVAIANSLTPMDILKMEGSLRSLHENEDNFINFVLSFIFHPNGLYRVVGRRLWDDYHLESSNFDPQKDLDEKLQCLLIIELLQDYGNPETRLPKLLPLIESELPSVRNVLMSQLVPYLDEYMGHVIKAFEKLNIDNESVAKINRYFEKRSDAIDKRRSLKEMSPKYGYMIEYQEALKTQKQHWQQQMKKADENHKSLLSSMMKHVTLARGGGWRDENGKVQHLGCIQFSMPSRQLAQSMTPMEQDKWINDLLVDWNEKTGNN</sequence>
<reference evidence="1 2" key="1">
    <citation type="submission" date="2015-09" db="EMBL/GenBank/DDBJ databases">
        <authorList>
            <consortium name="Pathogen Informatics"/>
        </authorList>
    </citation>
    <scope>NUCLEOTIDE SEQUENCE [LARGE SCALE GENOMIC DNA]</scope>
    <source>
        <strain evidence="1 2">2789STDY5834946</strain>
    </source>
</reference>
<dbReference type="EMBL" id="CZBL01000021">
    <property type="protein sequence ID" value="CUQ51518.1"/>
    <property type="molecule type" value="Genomic_DNA"/>
</dbReference>